<dbReference type="AlphaFoldDB" id="A0AAF3JAF1"/>
<name>A0AAF3JAF1_9BILA</name>
<keyword evidence="1" id="KW-0812">Transmembrane</keyword>
<protein>
    <submittedName>
        <fullName evidence="3">Uncharacterized protein</fullName>
    </submittedName>
</protein>
<organism evidence="2 3">
    <name type="scientific">Mesorhabditis belari</name>
    <dbReference type="NCBI Taxonomy" id="2138241"/>
    <lineage>
        <taxon>Eukaryota</taxon>
        <taxon>Metazoa</taxon>
        <taxon>Ecdysozoa</taxon>
        <taxon>Nematoda</taxon>
        <taxon>Chromadorea</taxon>
        <taxon>Rhabditida</taxon>
        <taxon>Rhabditina</taxon>
        <taxon>Rhabditomorpha</taxon>
        <taxon>Rhabditoidea</taxon>
        <taxon>Rhabditidae</taxon>
        <taxon>Mesorhabditinae</taxon>
        <taxon>Mesorhabditis</taxon>
    </lineage>
</organism>
<keyword evidence="1" id="KW-1133">Transmembrane helix</keyword>
<accession>A0AAF3JAF1</accession>
<reference evidence="3" key="1">
    <citation type="submission" date="2024-02" db="UniProtKB">
        <authorList>
            <consortium name="WormBaseParasite"/>
        </authorList>
    </citation>
    <scope>IDENTIFICATION</scope>
</reference>
<dbReference type="Proteomes" id="UP000887575">
    <property type="component" value="Unassembled WGS sequence"/>
</dbReference>
<keyword evidence="2" id="KW-1185">Reference proteome</keyword>
<evidence type="ECO:0000313" key="2">
    <source>
        <dbReference type="Proteomes" id="UP000887575"/>
    </source>
</evidence>
<dbReference type="WBParaSite" id="MBELARI_LOCUS6423">
    <property type="protein sequence ID" value="MBELARI_LOCUS6423"/>
    <property type="gene ID" value="MBELARI_LOCUS6423"/>
</dbReference>
<evidence type="ECO:0000256" key="1">
    <source>
        <dbReference type="SAM" id="Phobius"/>
    </source>
</evidence>
<proteinExistence type="predicted"/>
<feature type="transmembrane region" description="Helical" evidence="1">
    <location>
        <begin position="109"/>
        <end position="131"/>
    </location>
</feature>
<keyword evidence="1" id="KW-0472">Membrane</keyword>
<evidence type="ECO:0000313" key="3">
    <source>
        <dbReference type="WBParaSite" id="MBELARI_LOCUS6423"/>
    </source>
</evidence>
<feature type="transmembrane region" description="Helical" evidence="1">
    <location>
        <begin position="43"/>
        <end position="62"/>
    </location>
</feature>
<sequence length="163" mass="19177">MTAYFPLRVMLFVQAIMGIFTIFLSLYTLSLYRKVYFHINCKFYHIIVLSMPPSCSSLVSPLQCLLMRGLANTCTYVFTPIHFALNLERVIARTRVLIKYAPIVQYQTLFIAINFVPYYTVMSNMVLVLLLKRLSRQKKADLEAHLRTYRDEQKIHTIYTFGW</sequence>
<feature type="transmembrane region" description="Helical" evidence="1">
    <location>
        <begin position="12"/>
        <end position="31"/>
    </location>
</feature>